<accession>A0ABZ1H1Z5</accession>
<dbReference type="InterPro" id="IPR015020">
    <property type="entry name" value="Rv2525c-like_Glyco_Hydro-like"/>
</dbReference>
<reference evidence="2 3" key="1">
    <citation type="submission" date="2022-10" db="EMBL/GenBank/DDBJ databases">
        <title>The complete genomes of actinobacterial strains from the NBC collection.</title>
        <authorList>
            <person name="Joergensen T.S."/>
            <person name="Alvarez Arevalo M."/>
            <person name="Sterndorff E.B."/>
            <person name="Faurdal D."/>
            <person name="Vuksanovic O."/>
            <person name="Mourched A.-S."/>
            <person name="Charusanti P."/>
            <person name="Shaw S."/>
            <person name="Blin K."/>
            <person name="Weber T."/>
        </authorList>
    </citation>
    <scope>NUCLEOTIDE SEQUENCE [LARGE SCALE GENOMIC DNA]</scope>
    <source>
        <strain evidence="2 3">NBC 01752</strain>
    </source>
</reference>
<dbReference type="CDD" id="cd06418">
    <property type="entry name" value="GH25_BacA-like"/>
    <property type="match status" value="1"/>
</dbReference>
<evidence type="ECO:0000313" key="2">
    <source>
        <dbReference type="EMBL" id="WSD12582.1"/>
    </source>
</evidence>
<dbReference type="Gene3D" id="3.20.20.80">
    <property type="entry name" value="Glycosidases"/>
    <property type="match status" value="1"/>
</dbReference>
<proteinExistence type="predicted"/>
<protein>
    <submittedName>
        <fullName evidence="2">DUF1906 domain-containing protein</fullName>
    </submittedName>
</protein>
<dbReference type="SUPFAM" id="SSF51445">
    <property type="entry name" value="(Trans)glycosidases"/>
    <property type="match status" value="1"/>
</dbReference>
<sequence length="741" mass="81709">MADELVLRAQRFVNQAYGDKIGMTVEENGRTGWSTMYALTRALQWELGISPVADSFGPTTLRVLTQRFPRLNSDTVPSANFCRIIQSAMYCKGYDGGDIDGVYNANVQVGSTKLKQDMGVDGVYPGSDLTPKVFKGLLNMDPYVLVRYGDRPGDEDIRSIQRWLNGRYIHRQDFFVIPCDGHHSRDVAKSMLFAIQYELGMADGVANGSFGPATQAGLRQHTLRVGSTGVWVNLFTAAMILNQRPHIAFGGTFTSDLSSAVFEFQDFVRISPNGDGDYPTWASLLISYGDQSRSGAACDCITTITPARAQSLLAAGYVYVGRYLCNVPNGRDKMIKPGELQTIAANGLNCFPIYQTFSDGAAYFKYSQGTRDGLDAIDWAKYHGFKDGTRIYFAVDYDAFDHEVTSNILPHFRGIFRAVQENSRYRVGIYGPRNVCRRVREAGYTDASFVSDMSSGFSGNLGFPMPGDWAFDQIATVTVGTGAGTIEIDKNIASGRDVGQSSFDPGADTAGLDVDFNATYRAAMLQEVRSYLESIGVPETGGDGWTDPDWATLGGISNTKAFELVLSADWLFTSLARQLRVRKALIQAPVLWELRKFNPLDIVADTAVKTGVDDDCSTGWAQIFAWVAIDARNHCVEQGIINGSILDDPRDKPSVWTQLNEDPIYNIKSAAYLTIFNAHQINLPRPGLNTSEADSERILSRYNGPPVTEDGKPNLPALQYGRELVGLYRVLEKYYRLSRNG</sequence>
<dbReference type="Pfam" id="PF08924">
    <property type="entry name" value="Rv2525c_GlyHyd-like"/>
    <property type="match status" value="1"/>
</dbReference>
<dbReference type="RefSeq" id="WP_326757942.1">
    <property type="nucleotide sequence ID" value="NZ_CP109135.1"/>
</dbReference>
<dbReference type="Proteomes" id="UP001340816">
    <property type="component" value="Chromosome"/>
</dbReference>
<evidence type="ECO:0000259" key="1">
    <source>
        <dbReference type="Pfam" id="PF08924"/>
    </source>
</evidence>
<gene>
    <name evidence="2" type="ORF">OHB35_04720</name>
</gene>
<dbReference type="InterPro" id="IPR017853">
    <property type="entry name" value="GH"/>
</dbReference>
<name>A0ABZ1H1Z5_STRPH</name>
<evidence type="ECO:0000313" key="3">
    <source>
        <dbReference type="Proteomes" id="UP001340816"/>
    </source>
</evidence>
<organism evidence="2 3">
    <name type="scientific">Streptomyces phaeochromogenes</name>
    <dbReference type="NCBI Taxonomy" id="1923"/>
    <lineage>
        <taxon>Bacteria</taxon>
        <taxon>Bacillati</taxon>
        <taxon>Actinomycetota</taxon>
        <taxon>Actinomycetes</taxon>
        <taxon>Kitasatosporales</taxon>
        <taxon>Streptomycetaceae</taxon>
        <taxon>Streptomyces</taxon>
        <taxon>Streptomyces phaeochromogenes group</taxon>
    </lineage>
</organism>
<dbReference type="EMBL" id="CP109135">
    <property type="protein sequence ID" value="WSD12582.1"/>
    <property type="molecule type" value="Genomic_DNA"/>
</dbReference>
<feature type="domain" description="Rv2525c-like glycoside hydrolase-like" evidence="1">
    <location>
        <begin position="310"/>
        <end position="492"/>
    </location>
</feature>
<keyword evidence="3" id="KW-1185">Reference proteome</keyword>